<keyword evidence="2" id="KW-0472">Membrane</keyword>
<feature type="compositionally biased region" description="Basic and acidic residues" evidence="1">
    <location>
        <begin position="368"/>
        <end position="390"/>
    </location>
</feature>
<dbReference type="AlphaFoldDB" id="A0AA38W8W5"/>
<dbReference type="Proteomes" id="UP001172457">
    <property type="component" value="Chromosome 6"/>
</dbReference>
<feature type="transmembrane region" description="Helical" evidence="2">
    <location>
        <begin position="27"/>
        <end position="53"/>
    </location>
</feature>
<evidence type="ECO:0000256" key="2">
    <source>
        <dbReference type="SAM" id="Phobius"/>
    </source>
</evidence>
<sequence>MANLSPPKQENNNNKEMKNSKSIKLNIGGMGIGGIVLLGGGLVAATLVSTLAIKRRRTSSKNTIDAPNQDFGVQNSRLCCSDEATGMKLKEMQPKPNRILTPDENQDSGVDSGDDGIVGEDQGSSLIYTDSVSEVENGYEKKIIMLDCDQQLDVASQTESGFPSITASSDIGGGGGGGGENDSEKSLDSIEAMEEYEAVEVEEIPSGHVVEDEGTVFMNEEAAALEKKEKDGHDEMIPENCEGDLIDETGYPDSVVNEPEMMEEAKIEVEDSLQVQILKEEKEIDGHDEITVEGCEGDSSYKTGEIMKGEKQQTENNNSEQVKGEEEAIKAACVETINMEEMQLNQVRETISNEEHPSFAVDGTTVTEGKEEKGKETAQEDEQEKDKEGEMPQVQLIEVEVEDEFVNEQESDKEGEMSRAQLIEVDDQPVVREDSPPRQLMTTEDELVEKEGKSNEDKIPLEEAKNSDEDVSEVSPNEKGYSSMPMQEEVIPEAKISDHKTEENMTIVGENQNDNDQNRIMKQDKSASNYKERFAKQATMMNQPWNLKLWTWSLLASIWCICHCYSELPFPELSLVGSLLFVFILFGYRKRNTKYSVKYE</sequence>
<keyword evidence="2" id="KW-1133">Transmembrane helix</keyword>
<feature type="region of interest" description="Disordered" evidence="1">
    <location>
        <begin position="290"/>
        <end position="325"/>
    </location>
</feature>
<evidence type="ECO:0000313" key="4">
    <source>
        <dbReference type="Proteomes" id="UP001172457"/>
    </source>
</evidence>
<accession>A0AA38W8W5</accession>
<feature type="compositionally biased region" description="Acidic residues" evidence="1">
    <location>
        <begin position="399"/>
        <end position="409"/>
    </location>
</feature>
<keyword evidence="4" id="KW-1185">Reference proteome</keyword>
<gene>
    <name evidence="3" type="ORF">OSB04_022892</name>
</gene>
<proteinExistence type="predicted"/>
<evidence type="ECO:0000313" key="3">
    <source>
        <dbReference type="EMBL" id="KAJ9543185.1"/>
    </source>
</evidence>
<feature type="region of interest" description="Disordered" evidence="1">
    <location>
        <begin position="155"/>
        <end position="186"/>
    </location>
</feature>
<keyword evidence="2" id="KW-0812">Transmembrane</keyword>
<feature type="compositionally biased region" description="Basic and acidic residues" evidence="1">
    <location>
        <begin position="449"/>
        <end position="468"/>
    </location>
</feature>
<comment type="caution">
    <text evidence="3">The sequence shown here is derived from an EMBL/GenBank/DDBJ whole genome shotgun (WGS) entry which is preliminary data.</text>
</comment>
<feature type="region of interest" description="Disordered" evidence="1">
    <location>
        <begin position="90"/>
        <end position="129"/>
    </location>
</feature>
<dbReference type="EMBL" id="JARYMX010000006">
    <property type="protein sequence ID" value="KAJ9543185.1"/>
    <property type="molecule type" value="Genomic_DNA"/>
</dbReference>
<feature type="compositionally biased region" description="Gly residues" evidence="1">
    <location>
        <begin position="171"/>
        <end position="180"/>
    </location>
</feature>
<protein>
    <submittedName>
        <fullName evidence="3">Uncharacterized protein</fullName>
    </submittedName>
</protein>
<feature type="transmembrane region" description="Helical" evidence="2">
    <location>
        <begin position="572"/>
        <end position="588"/>
    </location>
</feature>
<feature type="region of interest" description="Disordered" evidence="1">
    <location>
        <begin position="345"/>
        <end position="484"/>
    </location>
</feature>
<reference evidence="3" key="1">
    <citation type="submission" date="2023-03" db="EMBL/GenBank/DDBJ databases">
        <title>Chromosome-scale reference genome and RAD-based genetic map of yellow starthistle (Centaurea solstitialis) reveal putative structural variation and QTLs associated with invader traits.</title>
        <authorList>
            <person name="Reatini B."/>
            <person name="Cang F.A."/>
            <person name="Jiang Q."/>
            <person name="Mckibben M.T.W."/>
            <person name="Barker M.S."/>
            <person name="Rieseberg L.H."/>
            <person name="Dlugosch K.M."/>
        </authorList>
    </citation>
    <scope>NUCLEOTIDE SEQUENCE</scope>
    <source>
        <strain evidence="3">CAN-66</strain>
        <tissue evidence="3">Leaf</tissue>
    </source>
</reference>
<evidence type="ECO:0000256" key="1">
    <source>
        <dbReference type="SAM" id="MobiDB-lite"/>
    </source>
</evidence>
<organism evidence="3 4">
    <name type="scientific">Centaurea solstitialis</name>
    <name type="common">yellow star-thistle</name>
    <dbReference type="NCBI Taxonomy" id="347529"/>
    <lineage>
        <taxon>Eukaryota</taxon>
        <taxon>Viridiplantae</taxon>
        <taxon>Streptophyta</taxon>
        <taxon>Embryophyta</taxon>
        <taxon>Tracheophyta</taxon>
        <taxon>Spermatophyta</taxon>
        <taxon>Magnoliopsida</taxon>
        <taxon>eudicotyledons</taxon>
        <taxon>Gunneridae</taxon>
        <taxon>Pentapetalae</taxon>
        <taxon>asterids</taxon>
        <taxon>campanulids</taxon>
        <taxon>Asterales</taxon>
        <taxon>Asteraceae</taxon>
        <taxon>Carduoideae</taxon>
        <taxon>Cardueae</taxon>
        <taxon>Centaureinae</taxon>
        <taxon>Centaurea</taxon>
    </lineage>
</organism>
<name>A0AA38W8W5_9ASTR</name>
<feature type="compositionally biased region" description="Polar residues" evidence="1">
    <location>
        <begin position="155"/>
        <end position="169"/>
    </location>
</feature>